<comment type="caution">
    <text evidence="6">The sequence shown here is derived from an EMBL/GenBank/DDBJ whole genome shotgun (WGS) entry which is preliminary data.</text>
</comment>
<evidence type="ECO:0000259" key="5">
    <source>
        <dbReference type="Pfam" id="PF13361"/>
    </source>
</evidence>
<name>A0ABP7WCU1_9ACTN</name>
<dbReference type="PANTHER" id="PTHR11070:SF30">
    <property type="entry name" value="F-BOX DNA HELICASE 1"/>
    <property type="match status" value="1"/>
</dbReference>
<dbReference type="Pfam" id="PF13245">
    <property type="entry name" value="AAA_19"/>
    <property type="match status" value="1"/>
</dbReference>
<reference evidence="7" key="1">
    <citation type="journal article" date="2019" name="Int. J. Syst. Evol. Microbiol.">
        <title>The Global Catalogue of Microorganisms (GCM) 10K type strain sequencing project: providing services to taxonomists for standard genome sequencing and annotation.</title>
        <authorList>
            <consortium name="The Broad Institute Genomics Platform"/>
            <consortium name="The Broad Institute Genome Sequencing Center for Infectious Disease"/>
            <person name="Wu L."/>
            <person name="Ma J."/>
        </authorList>
    </citation>
    <scope>NUCLEOTIDE SEQUENCE [LARGE SCALE GENOMIC DNA]</scope>
    <source>
        <strain evidence="7">JCM 16702</strain>
    </source>
</reference>
<dbReference type="EMBL" id="BAAAZG010000038">
    <property type="protein sequence ID" value="GAA4085109.1"/>
    <property type="molecule type" value="Genomic_DNA"/>
</dbReference>
<keyword evidence="1" id="KW-0547">Nucleotide-binding</keyword>
<keyword evidence="3" id="KW-0347">Helicase</keyword>
<keyword evidence="7" id="KW-1185">Reference proteome</keyword>
<evidence type="ECO:0000313" key="6">
    <source>
        <dbReference type="EMBL" id="GAA4085109.1"/>
    </source>
</evidence>
<dbReference type="InterPro" id="IPR000212">
    <property type="entry name" value="DNA_helicase_UvrD/REP"/>
</dbReference>
<dbReference type="Pfam" id="PF13361">
    <property type="entry name" value="UvrD_C"/>
    <property type="match status" value="1"/>
</dbReference>
<evidence type="ECO:0000313" key="7">
    <source>
        <dbReference type="Proteomes" id="UP001500683"/>
    </source>
</evidence>
<accession>A0ABP7WCU1</accession>
<feature type="domain" description="UvrD-like helicase C-terminal" evidence="5">
    <location>
        <begin position="421"/>
        <end position="479"/>
    </location>
</feature>
<evidence type="ECO:0000256" key="1">
    <source>
        <dbReference type="ARBA" id="ARBA00022741"/>
    </source>
</evidence>
<evidence type="ECO:0000256" key="4">
    <source>
        <dbReference type="ARBA" id="ARBA00022840"/>
    </source>
</evidence>
<protein>
    <submittedName>
        <fullName evidence="6">UvrD-helicase domain-containing protein</fullName>
    </submittedName>
</protein>
<proteinExistence type="predicted"/>
<sequence>MGEKPPTPEQQEIIDTSRTGEDMVVEAGAGTGKTTTLVQVAKAKPGKRGVYVAYNKAIAQDAKSRFPREVQCSTAHGLAFGAVGKRYAHRLDAARVPAREVARILRINEPLRLSEKILAPPQVARMVMETITRYCRSASPEPEPWHVPRKPGLDSDADREILRDALVPLARKAWGDIRSVDGRLRFEHDHYLKMWALSGPRLPVEYVMLDEAQDANPIIAQIVEGQAHAQRIMVGDRCQAIYGWNGAVDAMSKFSGTRRMLTQSFRFGPRVAREANKWLEMLGADLRLKGFDRIRSVLAPVESPDALLCRTNSTAMAEAMRLMGEGKRVALVGGGNGIRRLAEAAIQLKAGAGTDHPELIAFQTWGEVQEYAESDPSGSDLLTFVRLIDEWGPDVVIDAVDRLVPDPARPSPRRGRRTVTPDVLISTAHKAKGREWDSVKVADDFREPRHKDEDGRPLDIPADEAMLAYVTVTRAKLTLDRGGLAWIDNWI</sequence>
<dbReference type="Gene3D" id="3.40.50.300">
    <property type="entry name" value="P-loop containing nucleotide triphosphate hydrolases"/>
    <property type="match status" value="2"/>
</dbReference>
<organism evidence="6 7">
    <name type="scientific">Actinomadura miaoliensis</name>
    <dbReference type="NCBI Taxonomy" id="430685"/>
    <lineage>
        <taxon>Bacteria</taxon>
        <taxon>Bacillati</taxon>
        <taxon>Actinomycetota</taxon>
        <taxon>Actinomycetes</taxon>
        <taxon>Streptosporangiales</taxon>
        <taxon>Thermomonosporaceae</taxon>
        <taxon>Actinomadura</taxon>
    </lineage>
</organism>
<dbReference type="Proteomes" id="UP001500683">
    <property type="component" value="Unassembled WGS sequence"/>
</dbReference>
<dbReference type="SUPFAM" id="SSF52540">
    <property type="entry name" value="P-loop containing nucleoside triphosphate hydrolases"/>
    <property type="match status" value="1"/>
</dbReference>
<keyword evidence="2" id="KW-0378">Hydrolase</keyword>
<evidence type="ECO:0000256" key="3">
    <source>
        <dbReference type="ARBA" id="ARBA00022806"/>
    </source>
</evidence>
<dbReference type="InterPro" id="IPR027417">
    <property type="entry name" value="P-loop_NTPase"/>
</dbReference>
<evidence type="ECO:0000256" key="2">
    <source>
        <dbReference type="ARBA" id="ARBA00022801"/>
    </source>
</evidence>
<dbReference type="PANTHER" id="PTHR11070">
    <property type="entry name" value="UVRD / RECB / PCRA DNA HELICASE FAMILY MEMBER"/>
    <property type="match status" value="1"/>
</dbReference>
<gene>
    <name evidence="6" type="ORF">GCM10022214_51360</name>
</gene>
<keyword evidence="4" id="KW-0067">ATP-binding</keyword>
<dbReference type="InterPro" id="IPR014017">
    <property type="entry name" value="DNA_helicase_UvrD-like_C"/>
</dbReference>
<dbReference type="RefSeq" id="WP_344952425.1">
    <property type="nucleotide sequence ID" value="NZ_BAAAZG010000038.1"/>
</dbReference>